<name>A0AC35U711_9BILA</name>
<reference evidence="2" key="1">
    <citation type="submission" date="2016-11" db="UniProtKB">
        <authorList>
            <consortium name="WormBaseParasite"/>
        </authorList>
    </citation>
    <scope>IDENTIFICATION</scope>
    <source>
        <strain evidence="2">KR3021</strain>
    </source>
</reference>
<dbReference type="WBParaSite" id="RSKR_0000802900.1">
    <property type="protein sequence ID" value="RSKR_0000802900.1"/>
    <property type="gene ID" value="RSKR_0000802900"/>
</dbReference>
<evidence type="ECO:0000313" key="1">
    <source>
        <dbReference type="Proteomes" id="UP000095286"/>
    </source>
</evidence>
<accession>A0AC35U711</accession>
<dbReference type="Proteomes" id="UP000095286">
    <property type="component" value="Unplaced"/>
</dbReference>
<protein>
    <submittedName>
        <fullName evidence="2">Uncharacterized protein</fullName>
    </submittedName>
</protein>
<sequence length="149" mass="16505">MEKKSLQLDCSLISSKPTNSNTASNVDMTVSATNASAKYMLSETKARSFSGVFEEKLQCERDAKTGTSRSGDYPLTTSTHKNNSCVTLNSNSTHDSNHKLDKVPPLLNNFSSKPKVQPNLRKLKKVDSRIIMLQGEPFYHDEFFSGKPA</sequence>
<proteinExistence type="predicted"/>
<organism evidence="1 2">
    <name type="scientific">Rhabditophanes sp. KR3021</name>
    <dbReference type="NCBI Taxonomy" id="114890"/>
    <lineage>
        <taxon>Eukaryota</taxon>
        <taxon>Metazoa</taxon>
        <taxon>Ecdysozoa</taxon>
        <taxon>Nematoda</taxon>
        <taxon>Chromadorea</taxon>
        <taxon>Rhabditida</taxon>
        <taxon>Tylenchina</taxon>
        <taxon>Panagrolaimomorpha</taxon>
        <taxon>Strongyloidoidea</taxon>
        <taxon>Alloionematidae</taxon>
        <taxon>Rhabditophanes</taxon>
    </lineage>
</organism>
<evidence type="ECO:0000313" key="2">
    <source>
        <dbReference type="WBParaSite" id="RSKR_0000802900.1"/>
    </source>
</evidence>